<dbReference type="Gene3D" id="3.20.20.80">
    <property type="entry name" value="Glycosidases"/>
    <property type="match status" value="1"/>
</dbReference>
<evidence type="ECO:0000256" key="4">
    <source>
        <dbReference type="ARBA" id="ARBA00023295"/>
    </source>
</evidence>
<evidence type="ECO:0000256" key="5">
    <source>
        <dbReference type="RuleBase" id="RU003615"/>
    </source>
</evidence>
<dbReference type="InterPro" id="IPR013780">
    <property type="entry name" value="Glyco_hydro_b"/>
</dbReference>
<dbReference type="PRINTS" id="PR00110">
    <property type="entry name" value="ALPHAAMYLASE"/>
</dbReference>
<dbReference type="SMART" id="SM00642">
    <property type="entry name" value="Aamy"/>
    <property type="match status" value="1"/>
</dbReference>
<organism evidence="8 9">
    <name type="scientific">Vibrio chagasii</name>
    <dbReference type="NCBI Taxonomy" id="170679"/>
    <lineage>
        <taxon>Bacteria</taxon>
        <taxon>Pseudomonadati</taxon>
        <taxon>Pseudomonadota</taxon>
        <taxon>Gammaproteobacteria</taxon>
        <taxon>Vibrionales</taxon>
        <taxon>Vibrionaceae</taxon>
        <taxon>Vibrio</taxon>
    </lineage>
</organism>
<evidence type="ECO:0000256" key="6">
    <source>
        <dbReference type="RuleBase" id="RU361134"/>
    </source>
</evidence>
<keyword evidence="9" id="KW-1185">Reference proteome</keyword>
<dbReference type="Proteomes" id="UP000238707">
    <property type="component" value="Unassembled WGS sequence"/>
</dbReference>
<sequence>MDSSAMLSNPATDVILHAFDWCYADVMKNAPLIQELGYKSVLVSPAMKSLRASKDSGRASRTQWWQRYQPQDYRMIDNQLGDTIDFIAMVKALKQHGLRTYVDVVFNHMANESSIRSDLTYPNAQDLTSYQNAPEYYESIRLFGDLSKPLFNENDFVEAFGIKNWKDTWEVQNGRITGGASDPGLPTLLDNDNVVAQQRAYLKALKAIGVKGFRIDAAKHMTLSHLRKVWTDDICEEMHIFGEIITDGGATEEEYQLFLEPYLKHTRLGAYDFPLFNTIYKAFEEQGSFKSLINPYCFGQALSNMRAITFAVTHDIPNNDVFLEHIMDEVDERLAHAFILGRDGGVPLIYSELSTSGILDQHGQPRWLNDWQAPYMKSMIQFHNHVHGEAMRVVEANDDLMVFVRGDKGIVVINKSKRSKTASLSWTGPVTDLLSGKVIDCIDSKVTIKVESNQCMMLTTNDPEPVNS</sequence>
<keyword evidence="4 6" id="KW-0326">Glycosidase</keyword>
<name>A0A2S7VPR3_9VIBR</name>
<dbReference type="Gene3D" id="2.60.40.1180">
    <property type="entry name" value="Golgi alpha-mannosidase II"/>
    <property type="match status" value="1"/>
</dbReference>
<dbReference type="GO" id="GO:0005975">
    <property type="term" value="P:carbohydrate metabolic process"/>
    <property type="evidence" value="ECO:0007669"/>
    <property type="project" value="InterPro"/>
</dbReference>
<comment type="caution">
    <text evidence="8">The sequence shown here is derived from an EMBL/GenBank/DDBJ whole genome shotgun (WGS) entry which is preliminary data.</text>
</comment>
<dbReference type="CDD" id="cd11315">
    <property type="entry name" value="AmyAc_bac1_AmyA"/>
    <property type="match status" value="1"/>
</dbReference>
<keyword evidence="2 6" id="KW-0378">Hydrolase</keyword>
<evidence type="ECO:0000313" key="8">
    <source>
        <dbReference type="EMBL" id="PQJ64144.1"/>
    </source>
</evidence>
<dbReference type="RefSeq" id="WP_105023778.1">
    <property type="nucleotide sequence ID" value="NZ_MSCI01000001.1"/>
</dbReference>
<evidence type="ECO:0000313" key="9">
    <source>
        <dbReference type="Proteomes" id="UP000238707"/>
    </source>
</evidence>
<dbReference type="AlphaFoldDB" id="A0A2S7VPR3"/>
<dbReference type="EMBL" id="MSCI01000001">
    <property type="protein sequence ID" value="PQJ64144.1"/>
    <property type="molecule type" value="Genomic_DNA"/>
</dbReference>
<dbReference type="GO" id="GO:0004556">
    <property type="term" value="F:alpha-amylase activity"/>
    <property type="evidence" value="ECO:0007669"/>
    <property type="project" value="UniProtKB-UniRule"/>
</dbReference>
<feature type="domain" description="Glycosyl hydrolase family 13 catalytic" evidence="7">
    <location>
        <begin position="13"/>
        <end position="383"/>
    </location>
</feature>
<evidence type="ECO:0000256" key="2">
    <source>
        <dbReference type="ARBA" id="ARBA00022801"/>
    </source>
</evidence>
<keyword evidence="3 6" id="KW-0119">Carbohydrate metabolism</keyword>
<dbReference type="Pfam" id="PF00128">
    <property type="entry name" value="Alpha-amylase"/>
    <property type="match status" value="1"/>
</dbReference>
<evidence type="ECO:0000256" key="1">
    <source>
        <dbReference type="ARBA" id="ARBA00008061"/>
    </source>
</evidence>
<dbReference type="SUPFAM" id="SSF51011">
    <property type="entry name" value="Glycosyl hydrolase domain"/>
    <property type="match status" value="1"/>
</dbReference>
<dbReference type="EC" id="3.2.1.1" evidence="6"/>
<accession>A0A2S7VPR3</accession>
<gene>
    <name evidence="8" type="ORF">BTO10_04945</name>
</gene>
<comment type="similarity">
    <text evidence="1 5">Belongs to the glycosyl hydrolase 13 family.</text>
</comment>
<dbReference type="GO" id="GO:0043169">
    <property type="term" value="F:cation binding"/>
    <property type="evidence" value="ECO:0007669"/>
    <property type="project" value="InterPro"/>
</dbReference>
<evidence type="ECO:0000259" key="7">
    <source>
        <dbReference type="SMART" id="SM00642"/>
    </source>
</evidence>
<dbReference type="InterPro" id="IPR006046">
    <property type="entry name" value="Alpha_amylase"/>
</dbReference>
<proteinExistence type="inferred from homology"/>
<protein>
    <recommendedName>
        <fullName evidence="6">Alpha-amylase</fullName>
        <ecNumber evidence="6">3.2.1.1</ecNumber>
    </recommendedName>
</protein>
<dbReference type="PANTHER" id="PTHR43447">
    <property type="entry name" value="ALPHA-AMYLASE"/>
    <property type="match status" value="1"/>
</dbReference>
<dbReference type="InterPro" id="IPR006047">
    <property type="entry name" value="GH13_cat_dom"/>
</dbReference>
<evidence type="ECO:0000256" key="3">
    <source>
        <dbReference type="ARBA" id="ARBA00023277"/>
    </source>
</evidence>
<comment type="catalytic activity">
    <reaction evidence="6">
        <text>Endohydrolysis of (1-&gt;4)-alpha-D-glucosidic linkages in polysaccharides containing three or more (1-&gt;4)-alpha-linked D-glucose units.</text>
        <dbReference type="EC" id="3.2.1.1"/>
    </reaction>
</comment>
<reference evidence="8 9" key="1">
    <citation type="submission" date="2016-12" db="EMBL/GenBank/DDBJ databases">
        <title>Diversity of luminous bacteria.</title>
        <authorList>
            <person name="Yoshizawa S."/>
            <person name="Kogure K."/>
        </authorList>
    </citation>
    <scope>NUCLEOTIDE SEQUENCE [LARGE SCALE GENOMIC DNA]</scope>
    <source>
        <strain evidence="8 9">LC2-408</strain>
    </source>
</reference>
<dbReference type="SUPFAM" id="SSF51445">
    <property type="entry name" value="(Trans)glycosidases"/>
    <property type="match status" value="1"/>
</dbReference>
<dbReference type="InterPro" id="IPR017853">
    <property type="entry name" value="GH"/>
</dbReference>